<name>A0A2Z6M8U9_TRISU</name>
<proteinExistence type="inferred from homology"/>
<evidence type="ECO:0000256" key="3">
    <source>
        <dbReference type="ARBA" id="ARBA00022771"/>
    </source>
</evidence>
<dbReference type="InterPro" id="IPR007527">
    <property type="entry name" value="Znf_SWIM"/>
</dbReference>
<keyword evidence="3 5" id="KW-0863">Zinc-finger</keyword>
<keyword evidence="4 6" id="KW-0862">Zinc</keyword>
<feature type="region of interest" description="Disordered" evidence="7">
    <location>
        <begin position="643"/>
        <end position="663"/>
    </location>
</feature>
<dbReference type="InterPro" id="IPR018289">
    <property type="entry name" value="MULE_transposase_dom"/>
</dbReference>
<dbReference type="SMART" id="SM00575">
    <property type="entry name" value="ZnF_PMZ"/>
    <property type="match status" value="1"/>
</dbReference>
<dbReference type="InterPro" id="IPR031052">
    <property type="entry name" value="FHY3/FAR1"/>
</dbReference>
<accession>A0A2Z6M8U9</accession>
<dbReference type="EMBL" id="DF973188">
    <property type="protein sequence ID" value="GAU18688.1"/>
    <property type="molecule type" value="Genomic_DNA"/>
</dbReference>
<evidence type="ECO:0000256" key="7">
    <source>
        <dbReference type="SAM" id="MobiDB-lite"/>
    </source>
</evidence>
<comment type="similarity">
    <text evidence="1 6">Belongs to the FHY3/FAR1 family.</text>
</comment>
<reference evidence="10" key="1">
    <citation type="journal article" date="2017" name="Front. Plant Sci.">
        <title>Climate Clever Clovers: New Paradigm to Reduce the Environmental Footprint of Ruminants by Breeding Low Methanogenic Forages Utilizing Haplotype Variation.</title>
        <authorList>
            <person name="Kaur P."/>
            <person name="Appels R."/>
            <person name="Bayer P.E."/>
            <person name="Keeble-Gagnere G."/>
            <person name="Wang J."/>
            <person name="Hirakawa H."/>
            <person name="Shirasawa K."/>
            <person name="Vercoe P."/>
            <person name="Stefanova K."/>
            <person name="Durmic Z."/>
            <person name="Nichols P."/>
            <person name="Revell C."/>
            <person name="Isobe S.N."/>
            <person name="Edwards D."/>
            <person name="Erskine W."/>
        </authorList>
    </citation>
    <scope>NUCLEOTIDE SEQUENCE [LARGE SCALE GENOMIC DNA]</scope>
    <source>
        <strain evidence="10">cv. Daliak</strain>
    </source>
</reference>
<evidence type="ECO:0000259" key="8">
    <source>
        <dbReference type="PROSITE" id="PS50966"/>
    </source>
</evidence>
<dbReference type="Pfam" id="PF10551">
    <property type="entry name" value="MULE"/>
    <property type="match status" value="1"/>
</dbReference>
<dbReference type="InterPro" id="IPR006564">
    <property type="entry name" value="Znf_PMZ"/>
</dbReference>
<dbReference type="GO" id="GO:0005634">
    <property type="term" value="C:nucleus"/>
    <property type="evidence" value="ECO:0007669"/>
    <property type="project" value="UniProtKB-SubCell"/>
</dbReference>
<evidence type="ECO:0000256" key="4">
    <source>
        <dbReference type="ARBA" id="ARBA00022833"/>
    </source>
</evidence>
<feature type="compositionally biased region" description="Basic and acidic residues" evidence="7">
    <location>
        <begin position="651"/>
        <end position="663"/>
    </location>
</feature>
<comment type="subcellular location">
    <subcellularLocation>
        <location evidence="6">Nucleus</location>
    </subcellularLocation>
</comment>
<dbReference type="PANTHER" id="PTHR31669">
    <property type="entry name" value="PROTEIN FAR1-RELATED SEQUENCE 10-RELATED"/>
    <property type="match status" value="1"/>
</dbReference>
<evidence type="ECO:0000256" key="2">
    <source>
        <dbReference type="ARBA" id="ARBA00022723"/>
    </source>
</evidence>
<evidence type="ECO:0000313" key="9">
    <source>
        <dbReference type="EMBL" id="GAU18688.1"/>
    </source>
</evidence>
<dbReference type="GO" id="GO:0006355">
    <property type="term" value="P:regulation of DNA-templated transcription"/>
    <property type="evidence" value="ECO:0007669"/>
    <property type="project" value="UniProtKB-UniRule"/>
</dbReference>
<keyword evidence="2 6" id="KW-0479">Metal-binding</keyword>
<evidence type="ECO:0000256" key="6">
    <source>
        <dbReference type="RuleBase" id="RU367018"/>
    </source>
</evidence>
<gene>
    <name evidence="9" type="ORF">TSUD_125210</name>
</gene>
<evidence type="ECO:0000256" key="5">
    <source>
        <dbReference type="PROSITE-ProRule" id="PRU00325"/>
    </source>
</evidence>
<dbReference type="InterPro" id="IPR004330">
    <property type="entry name" value="FAR1_DNA_bnd_dom"/>
</dbReference>
<dbReference type="AlphaFoldDB" id="A0A2Z6M8U9"/>
<keyword evidence="6" id="KW-0539">Nucleus</keyword>
<dbReference type="GO" id="GO:0008270">
    <property type="term" value="F:zinc ion binding"/>
    <property type="evidence" value="ECO:0007669"/>
    <property type="project" value="UniProtKB-UniRule"/>
</dbReference>
<evidence type="ECO:0000313" key="10">
    <source>
        <dbReference type="Proteomes" id="UP000242715"/>
    </source>
</evidence>
<feature type="domain" description="SWIM-type" evidence="8">
    <location>
        <begin position="531"/>
        <end position="569"/>
    </location>
</feature>
<protein>
    <recommendedName>
        <fullName evidence="6">Protein FAR1-RELATED SEQUENCE</fullName>
    </recommendedName>
</protein>
<comment type="function">
    <text evidence="6">Putative transcription activator involved in regulating light control of development.</text>
</comment>
<keyword evidence="10" id="KW-1185">Reference proteome</keyword>
<dbReference type="PANTHER" id="PTHR31669:SF283">
    <property type="entry name" value="PROTEIN FAR1-RELATED SEQUENCE"/>
    <property type="match status" value="1"/>
</dbReference>
<sequence>MDSSNNMLACGSIHDEVMKVDKINDDDACWEPATGMCFSCLDEVKSFYGEYALKKGFRWKIRTSRKGPDGEICYLILACSREGSKASKVSCTLKTLPEKVKSCPAKICIKLEEDGLWYIRKFESDHSHETSPTKARLFKANKKMNLHVKRTIQVNDDVGVRIKKTFQSPVKDAGEHGNIPFCDKDMRNYVNKERCAIGKEGDVKALISYFCQMREQNSNFFYDMDLDVKNVFWADARSRATYEYFGDVVTLDTTYLTNKHDMLFLAFVGVNHHGQSTLLGCGLLSGEETESYVWLFKTWLRCMLGKAPIGIVTDQCKTMQNAIELVFPTTRHRWCLWHIMKKIPEKLSRYDEYKRIKSAMKEAVYDTFTTNDFEEKWCSFIDKFELQHNDWLSGLYNERHKWTPTFVRKYFWAGMSTTQRSESIHAFFDGYIDSTTSLNQFVKQYDNALRSRAIEEFEADFNSMDTTIPCGSNSSIEKQFQGEYTHAKFKEVQAEFRSKMNCAASLNVLEGCFATYHVLEEVVVGDIPKERVLNVVFNQESHDFNCECSLFEFRGILCCHVLSVCAQERIKNVPEKYVLTRWNKNIKRKHSFIKSSYGGTELKPQMVRFEKLCKHFYDIAEVAAKSEDGTKALHETLNQFNSNLPTMDGTTNKHEDETYNDMK</sequence>
<organism evidence="9 10">
    <name type="scientific">Trifolium subterraneum</name>
    <name type="common">Subterranean clover</name>
    <dbReference type="NCBI Taxonomy" id="3900"/>
    <lineage>
        <taxon>Eukaryota</taxon>
        <taxon>Viridiplantae</taxon>
        <taxon>Streptophyta</taxon>
        <taxon>Embryophyta</taxon>
        <taxon>Tracheophyta</taxon>
        <taxon>Spermatophyta</taxon>
        <taxon>Magnoliopsida</taxon>
        <taxon>eudicotyledons</taxon>
        <taxon>Gunneridae</taxon>
        <taxon>Pentapetalae</taxon>
        <taxon>rosids</taxon>
        <taxon>fabids</taxon>
        <taxon>Fabales</taxon>
        <taxon>Fabaceae</taxon>
        <taxon>Papilionoideae</taxon>
        <taxon>50 kb inversion clade</taxon>
        <taxon>NPAAA clade</taxon>
        <taxon>Hologalegina</taxon>
        <taxon>IRL clade</taxon>
        <taxon>Trifolieae</taxon>
        <taxon>Trifolium</taxon>
    </lineage>
</organism>
<dbReference type="Pfam" id="PF03101">
    <property type="entry name" value="FAR1"/>
    <property type="match status" value="1"/>
</dbReference>
<evidence type="ECO:0000256" key="1">
    <source>
        <dbReference type="ARBA" id="ARBA00005889"/>
    </source>
</evidence>
<dbReference type="PROSITE" id="PS50966">
    <property type="entry name" value="ZF_SWIM"/>
    <property type="match status" value="1"/>
</dbReference>
<dbReference type="OrthoDB" id="1336263at2759"/>
<dbReference type="Proteomes" id="UP000242715">
    <property type="component" value="Unassembled WGS sequence"/>
</dbReference>